<organism evidence="3 4">
    <name type="scientific">Venturia effusa</name>
    <dbReference type="NCBI Taxonomy" id="50376"/>
    <lineage>
        <taxon>Eukaryota</taxon>
        <taxon>Fungi</taxon>
        <taxon>Dikarya</taxon>
        <taxon>Ascomycota</taxon>
        <taxon>Pezizomycotina</taxon>
        <taxon>Dothideomycetes</taxon>
        <taxon>Pleosporomycetidae</taxon>
        <taxon>Venturiales</taxon>
        <taxon>Venturiaceae</taxon>
        <taxon>Venturia</taxon>
    </lineage>
</organism>
<evidence type="ECO:0000313" key="4">
    <source>
        <dbReference type="Proteomes" id="UP000316270"/>
    </source>
</evidence>
<reference evidence="3 4" key="1">
    <citation type="submission" date="2019-07" db="EMBL/GenBank/DDBJ databases">
        <title>Finished genome of Venturia effusa.</title>
        <authorList>
            <person name="Young C.A."/>
            <person name="Cox M.P."/>
            <person name="Ganley A.R.D."/>
            <person name="David W.J."/>
        </authorList>
    </citation>
    <scope>NUCLEOTIDE SEQUENCE [LARGE SCALE GENOMIC DNA]</scope>
    <source>
        <strain evidence="4">albino</strain>
    </source>
</reference>
<accession>A0A517L292</accession>
<gene>
    <name evidence="3" type="ORF">FKW77_010092</name>
</gene>
<dbReference type="EMBL" id="CP042187">
    <property type="protein sequence ID" value="QDS69743.1"/>
    <property type="molecule type" value="Genomic_DNA"/>
</dbReference>
<keyword evidence="4" id="KW-1185">Reference proteome</keyword>
<sequence>MKFTTTITNLALLAFAAALPAPTFTNLADLATTAAPPAPQTQYGRFESDDAKPAAKNARVEERNTLLVFPTPKAIADTNVKHRISTDVHENAIVVLVNSTNITINHGGNGTTERHGLLTQRGNTDAGGAEGEEARAVVPDQGNNNNNNNGKHLTKRTWTQFWRWMRRLNKGGLTVGKEEKPYPKKKVNNGQDNSG</sequence>
<protein>
    <submittedName>
        <fullName evidence="3">Uncharacterized protein</fullName>
    </submittedName>
</protein>
<evidence type="ECO:0000256" key="2">
    <source>
        <dbReference type="SAM" id="SignalP"/>
    </source>
</evidence>
<evidence type="ECO:0000256" key="1">
    <source>
        <dbReference type="SAM" id="MobiDB-lite"/>
    </source>
</evidence>
<proteinExistence type="predicted"/>
<feature type="chain" id="PRO_5021946919" evidence="2">
    <location>
        <begin position="19"/>
        <end position="195"/>
    </location>
</feature>
<keyword evidence="2" id="KW-0732">Signal</keyword>
<feature type="signal peptide" evidence="2">
    <location>
        <begin position="1"/>
        <end position="18"/>
    </location>
</feature>
<name>A0A517L292_9PEZI</name>
<dbReference type="Proteomes" id="UP000316270">
    <property type="component" value="Chromosome 3"/>
</dbReference>
<dbReference type="AlphaFoldDB" id="A0A517L292"/>
<feature type="region of interest" description="Disordered" evidence="1">
    <location>
        <begin position="172"/>
        <end position="195"/>
    </location>
</feature>
<evidence type="ECO:0000313" key="3">
    <source>
        <dbReference type="EMBL" id="QDS69743.1"/>
    </source>
</evidence>